<gene>
    <name evidence="1" type="ORF">ABI_12580</name>
</gene>
<sequence length="148" mass="15734">MRLAVVLNLAFLLAACDKAPEPEPAPVVTAEVVPQAQAEFVAAVDLTDDQAGIDKFCSEFVRTPGFESWVVTVRESQVSTLNRSVGITFDAGTGVKLEQVVQADNPLHGAVERLLIGDKVTISGEFTHGNGECGYSLDTFGIRLSKVG</sequence>
<name>F4QHT3_9CAUL</name>
<dbReference type="STRING" id="715226.ABI_12580"/>
<dbReference type="HOGENOM" id="CLU_1755088_0_0_5"/>
<evidence type="ECO:0000313" key="2">
    <source>
        <dbReference type="Proteomes" id="UP000006512"/>
    </source>
</evidence>
<proteinExistence type="predicted"/>
<dbReference type="EMBL" id="GL883077">
    <property type="protein sequence ID" value="EGF92820.1"/>
    <property type="molecule type" value="Genomic_DNA"/>
</dbReference>
<accession>F4QHT3</accession>
<keyword evidence="2" id="KW-1185">Reference proteome</keyword>
<evidence type="ECO:0000313" key="1">
    <source>
        <dbReference type="EMBL" id="EGF92820.1"/>
    </source>
</evidence>
<evidence type="ECO:0008006" key="3">
    <source>
        <dbReference type="Google" id="ProtNLM"/>
    </source>
</evidence>
<dbReference type="AlphaFoldDB" id="F4QHT3"/>
<dbReference type="RefSeq" id="WP_006272002.1">
    <property type="nucleotide sequence ID" value="NZ_GL883077.1"/>
</dbReference>
<dbReference type="PROSITE" id="PS51257">
    <property type="entry name" value="PROKAR_LIPOPROTEIN"/>
    <property type="match status" value="1"/>
</dbReference>
<organism evidence="1 2">
    <name type="scientific">Asticcacaulis biprosthecium C19</name>
    <dbReference type="NCBI Taxonomy" id="715226"/>
    <lineage>
        <taxon>Bacteria</taxon>
        <taxon>Pseudomonadati</taxon>
        <taxon>Pseudomonadota</taxon>
        <taxon>Alphaproteobacteria</taxon>
        <taxon>Caulobacterales</taxon>
        <taxon>Caulobacteraceae</taxon>
        <taxon>Asticcacaulis</taxon>
    </lineage>
</organism>
<dbReference type="Proteomes" id="UP000006512">
    <property type="component" value="Unassembled WGS sequence"/>
</dbReference>
<dbReference type="OrthoDB" id="7173636at2"/>
<reference evidence="2" key="1">
    <citation type="submission" date="2011-03" db="EMBL/GenBank/DDBJ databases">
        <title>Draft genome sequence of Brevundimonas diminuta.</title>
        <authorList>
            <person name="Brown P.J.B."/>
            <person name="Buechlein A."/>
            <person name="Hemmerich C."/>
            <person name="Brun Y.V."/>
        </authorList>
    </citation>
    <scope>NUCLEOTIDE SEQUENCE [LARGE SCALE GENOMIC DNA]</scope>
    <source>
        <strain evidence="2">C19</strain>
    </source>
</reference>
<protein>
    <recommendedName>
        <fullName evidence="3">Lipoprotein</fullName>
    </recommendedName>
</protein>